<dbReference type="EMBL" id="MOXJ01000021">
    <property type="protein sequence ID" value="PDO10036.1"/>
    <property type="molecule type" value="Genomic_DNA"/>
</dbReference>
<evidence type="ECO:0000256" key="1">
    <source>
        <dbReference type="ARBA" id="ARBA00004496"/>
    </source>
</evidence>
<gene>
    <name evidence="8" type="ORF">BLM47_09520</name>
</gene>
<evidence type="ECO:0000256" key="6">
    <source>
        <dbReference type="SAM" id="MobiDB-lite"/>
    </source>
</evidence>
<dbReference type="GO" id="GO:0005737">
    <property type="term" value="C:cytoplasm"/>
    <property type="evidence" value="ECO:0007669"/>
    <property type="project" value="UniProtKB-SubCell"/>
</dbReference>
<dbReference type="SUPFAM" id="SSF140683">
    <property type="entry name" value="SP0561-like"/>
    <property type="match status" value="1"/>
</dbReference>
<proteinExistence type="predicted"/>
<feature type="region of interest" description="Disordered" evidence="6">
    <location>
        <begin position="1"/>
        <end position="24"/>
    </location>
</feature>
<evidence type="ECO:0000256" key="2">
    <source>
        <dbReference type="ARBA" id="ARBA00022490"/>
    </source>
</evidence>
<dbReference type="NCBIfam" id="TIGR03652">
    <property type="entry name" value="FeS_repair_RIC"/>
    <property type="match status" value="1"/>
</dbReference>
<dbReference type="GO" id="GO:0046872">
    <property type="term" value="F:metal ion binding"/>
    <property type="evidence" value="ECO:0007669"/>
    <property type="project" value="UniProtKB-KW"/>
</dbReference>
<evidence type="ECO:0000256" key="4">
    <source>
        <dbReference type="ARBA" id="ARBA00023004"/>
    </source>
</evidence>
<reference evidence="8 9" key="1">
    <citation type="submission" date="2016-12" db="EMBL/GenBank/DDBJ databases">
        <title>Candidatus Reconcilibacillus cellulovorans genome.</title>
        <authorList>
            <person name="Kolinko S."/>
            <person name="Wu Y.-W."/>
            <person name="Tachea F."/>
            <person name="Denzel E."/>
            <person name="Hiras J."/>
            <person name="Baecker N."/>
            <person name="Chan L.J."/>
            <person name="Eichorst S.A."/>
            <person name="Frey D."/>
            <person name="Adams P.D."/>
            <person name="Pray T."/>
            <person name="Tanjore D."/>
            <person name="Petzold C.J."/>
            <person name="Gladden J.M."/>
            <person name="Simmons B.A."/>
            <person name="Singer S.W."/>
        </authorList>
    </citation>
    <scope>NUCLEOTIDE SEQUENCE [LARGE SCALE GENOMIC DNA]</scope>
    <source>
        <strain evidence="8">JTherm</strain>
    </source>
</reference>
<dbReference type="AlphaFoldDB" id="A0A2A6DZQ0"/>
<feature type="coiled-coil region" evidence="5">
    <location>
        <begin position="178"/>
        <end position="205"/>
    </location>
</feature>
<dbReference type="PANTHER" id="PTHR36438:SF1">
    <property type="entry name" value="IRON-SULFUR CLUSTER REPAIR PROTEIN YTFE"/>
    <property type="match status" value="1"/>
</dbReference>
<dbReference type="InterPro" id="IPR019903">
    <property type="entry name" value="RIC_family"/>
</dbReference>
<evidence type="ECO:0000259" key="7">
    <source>
        <dbReference type="Pfam" id="PF01814"/>
    </source>
</evidence>
<evidence type="ECO:0000313" key="9">
    <source>
        <dbReference type="Proteomes" id="UP000243688"/>
    </source>
</evidence>
<evidence type="ECO:0000256" key="3">
    <source>
        <dbReference type="ARBA" id="ARBA00022723"/>
    </source>
</evidence>
<keyword evidence="5" id="KW-0175">Coiled coil</keyword>
<protein>
    <submittedName>
        <fullName evidence="8">Iron-sulfur cluster repair di-iron protein</fullName>
    </submittedName>
</protein>
<keyword evidence="3" id="KW-0479">Metal-binding</keyword>
<feature type="region of interest" description="Disordered" evidence="6">
    <location>
        <begin position="260"/>
        <end position="302"/>
    </location>
</feature>
<comment type="caution">
    <text evidence="8">The sequence shown here is derived from an EMBL/GenBank/DDBJ whole genome shotgun (WGS) entry which is preliminary data.</text>
</comment>
<feature type="compositionally biased region" description="Pro residues" evidence="6">
    <location>
        <begin position="1"/>
        <end position="10"/>
    </location>
</feature>
<sequence>MPNPITPPPNRPDDPTGRKPFTAADTVGDIVARLPEAAAVFREARIDYCCGGKKTLGEALQKRGLDVQPFLDELNRLLSEATSPEDGRQADWRTEPLSCLVDHIVRRHHAYLEHELPELAAAVTKLLRVHGDAHPELAELHRTFHELKADLEQHLFTEEKRLFPLVRRAESSGDAALYAEAARLIDELERDHENAGRKLAEMRDITRDYQLPADACRTYADTFARLDRLEADMHEHVHLENNVLFPRVLAAAGIRTDGHTAAGGSGGSFASRHPHASPNARAADDTTAAQKARPPALGSDTP</sequence>
<dbReference type="Pfam" id="PF04405">
    <property type="entry name" value="ScdA_N"/>
    <property type="match status" value="1"/>
</dbReference>
<dbReference type="InterPro" id="IPR038062">
    <property type="entry name" value="ScdA-like_N_sf"/>
</dbReference>
<keyword evidence="4" id="KW-0408">Iron</keyword>
<evidence type="ECO:0000313" key="8">
    <source>
        <dbReference type="EMBL" id="PDO10036.1"/>
    </source>
</evidence>
<accession>A0A2A6DZQ0</accession>
<evidence type="ECO:0000256" key="5">
    <source>
        <dbReference type="SAM" id="Coils"/>
    </source>
</evidence>
<dbReference type="Pfam" id="PF01814">
    <property type="entry name" value="Hemerythrin"/>
    <property type="match status" value="1"/>
</dbReference>
<feature type="domain" description="Hemerythrin-like" evidence="7">
    <location>
        <begin position="102"/>
        <end position="247"/>
    </location>
</feature>
<dbReference type="Proteomes" id="UP000243688">
    <property type="component" value="Unassembled WGS sequence"/>
</dbReference>
<dbReference type="Gene3D" id="1.10.3910.10">
    <property type="entry name" value="SP0561-like"/>
    <property type="match status" value="1"/>
</dbReference>
<keyword evidence="2" id="KW-0963">Cytoplasm</keyword>
<dbReference type="InterPro" id="IPR012312">
    <property type="entry name" value="Hemerythrin-like"/>
</dbReference>
<dbReference type="Gene3D" id="1.20.120.520">
    <property type="entry name" value="nmb1532 protein domain like"/>
    <property type="match status" value="1"/>
</dbReference>
<dbReference type="PANTHER" id="PTHR36438">
    <property type="entry name" value="IRON-SULFUR CLUSTER REPAIR PROTEIN YTFE"/>
    <property type="match status" value="1"/>
</dbReference>
<name>A0A2A6DZQ0_9BACL</name>
<comment type="subcellular location">
    <subcellularLocation>
        <location evidence="1">Cytoplasm</location>
    </subcellularLocation>
</comment>
<organism evidence="8 9">
    <name type="scientific">Candidatus Reconcilbacillus cellulovorans</name>
    <dbReference type="NCBI Taxonomy" id="1906605"/>
    <lineage>
        <taxon>Bacteria</taxon>
        <taxon>Bacillati</taxon>
        <taxon>Bacillota</taxon>
        <taxon>Bacilli</taxon>
        <taxon>Bacillales</taxon>
        <taxon>Paenibacillaceae</taxon>
        <taxon>Candidatus Reconcilbacillus</taxon>
    </lineage>
</organism>